<evidence type="ECO:0000256" key="1">
    <source>
        <dbReference type="SAM" id="Phobius"/>
    </source>
</evidence>
<dbReference type="InterPro" id="IPR000160">
    <property type="entry name" value="GGDEF_dom"/>
</dbReference>
<dbReference type="InterPro" id="IPR052155">
    <property type="entry name" value="Biofilm_reg_signaling"/>
</dbReference>
<gene>
    <name evidence="6" type="ORF">INR99_12410</name>
</gene>
<keyword evidence="1" id="KW-1133">Transmembrane helix</keyword>
<dbReference type="Gene3D" id="3.30.70.270">
    <property type="match status" value="1"/>
</dbReference>
<dbReference type="InterPro" id="IPR033414">
    <property type="entry name" value="Sensor_dom"/>
</dbReference>
<feature type="domain" description="GGDEF" evidence="5">
    <location>
        <begin position="419"/>
        <end position="553"/>
    </location>
</feature>
<dbReference type="GO" id="GO:0003824">
    <property type="term" value="F:catalytic activity"/>
    <property type="evidence" value="ECO:0007669"/>
    <property type="project" value="UniProtKB-ARBA"/>
</dbReference>
<organism evidence="6 7">
    <name type="scientific">Chitinilyticum piscinae</name>
    <dbReference type="NCBI Taxonomy" id="2866724"/>
    <lineage>
        <taxon>Bacteria</taxon>
        <taxon>Pseudomonadati</taxon>
        <taxon>Pseudomonadota</taxon>
        <taxon>Betaproteobacteria</taxon>
        <taxon>Neisseriales</taxon>
        <taxon>Chitinibacteraceae</taxon>
        <taxon>Chitinilyticum</taxon>
    </lineage>
</organism>
<name>A0A8J7KBE2_9NEIS</name>
<dbReference type="Pfam" id="PF08448">
    <property type="entry name" value="PAS_4"/>
    <property type="match status" value="1"/>
</dbReference>
<dbReference type="InterPro" id="IPR029787">
    <property type="entry name" value="Nucleotide_cyclase"/>
</dbReference>
<dbReference type="GO" id="GO:0016020">
    <property type="term" value="C:membrane"/>
    <property type="evidence" value="ECO:0007669"/>
    <property type="project" value="InterPro"/>
</dbReference>
<evidence type="ECO:0000313" key="7">
    <source>
        <dbReference type="Proteomes" id="UP000604481"/>
    </source>
</evidence>
<dbReference type="PANTHER" id="PTHR44757">
    <property type="entry name" value="DIGUANYLATE CYCLASE DGCP"/>
    <property type="match status" value="1"/>
</dbReference>
<dbReference type="SMART" id="SM00267">
    <property type="entry name" value="GGDEF"/>
    <property type="match status" value="1"/>
</dbReference>
<evidence type="ECO:0000259" key="5">
    <source>
        <dbReference type="PROSITE" id="PS50887"/>
    </source>
</evidence>
<sequence>MTFRVAVQIPFLQRAQSAYQENRLAARLVLATVLAGLAVCLSLTLFLLKREYDRSLHQIRADLVALGKSTTPQLAANLWLVNTDAVQTQLTAMLQTRAVDRVELTESEGAHFSAGRTLDPDTQYLSETFQVAYLHPLTNRTVILGEMKLYAGLDGLRSRLSETFRSILLIEGVGLSVAALLFLGLYHRLIARHLKHITAYTRNFDYSNLPAPLVLSRQTSGKRDELQTLVNAFNTMRGNLLQGVQERDDAERALFLEKELAEVTLISITDAIITTTPEFRVKLLNPAAEKLIGQSHNDSRGQPVSAVLCSPGSELTAEVLETALLAARDGRQSLRGNKARIINRQGLRMTVEYAVAPIRDWDGDVVGMVLILHDVSAAEALTEKLAYQANHDDLTGLINRRGFDAQLNDACRRASSGARSYVLMLLDLDQFKLVNDTCGHQAGDELLRQVTEQLQVLVAPSFGLLGRLGGDEFGILLADGNRDHARQLAQSILHALQQYRFVWEGRPFGVTVSIGLVLIDATTISPQEAMSQADVACFAAKDAGRNRLSWYAGGEDDLQERHNELQLLATLREAIEQNRFRLYFQKIEPLRPSASGGTHLEILLRMSDAQGRIIAPGAFIPAAERYDMMSQVDSWVVANSIAYLASQQANGKHLPHLAINLSGKSLNRQTLSFILQQLDTARIPASLLCFEITETSAISNMKESSLFIETLRERGCRFALDDFGSGFSSFNYLKNLAVDYLKIDGSLVRDIANDRVSRQMVIAVNDIGHSLGMRTIAEFVENEDIRSHLAAIGVDFAQGYHIGKPEPLL</sequence>
<dbReference type="Proteomes" id="UP000604481">
    <property type="component" value="Unassembled WGS sequence"/>
</dbReference>
<dbReference type="SUPFAM" id="SSF141868">
    <property type="entry name" value="EAL domain-like"/>
    <property type="match status" value="1"/>
</dbReference>
<dbReference type="Gene3D" id="3.30.450.20">
    <property type="entry name" value="PAS domain"/>
    <property type="match status" value="1"/>
</dbReference>
<dbReference type="FunFam" id="3.30.70.270:FF:000001">
    <property type="entry name" value="Diguanylate cyclase domain protein"/>
    <property type="match status" value="1"/>
</dbReference>
<dbReference type="InterPro" id="IPR000700">
    <property type="entry name" value="PAS-assoc_C"/>
</dbReference>
<dbReference type="InterPro" id="IPR000014">
    <property type="entry name" value="PAS"/>
</dbReference>
<reference evidence="6 7" key="1">
    <citation type="submission" date="2020-10" db="EMBL/GenBank/DDBJ databases">
        <title>The genome sequence of Chitinilyticum litopenaei 4Y14.</title>
        <authorList>
            <person name="Liu Y."/>
        </authorList>
    </citation>
    <scope>NUCLEOTIDE SEQUENCE [LARGE SCALE GENOMIC DNA]</scope>
    <source>
        <strain evidence="6 7">4Y14</strain>
    </source>
</reference>
<dbReference type="InterPro" id="IPR035965">
    <property type="entry name" value="PAS-like_dom_sf"/>
</dbReference>
<evidence type="ECO:0000259" key="3">
    <source>
        <dbReference type="PROSITE" id="PS50883"/>
    </source>
</evidence>
<dbReference type="InterPro" id="IPR001633">
    <property type="entry name" value="EAL_dom"/>
</dbReference>
<dbReference type="CDD" id="cd01949">
    <property type="entry name" value="GGDEF"/>
    <property type="match status" value="1"/>
</dbReference>
<dbReference type="CDD" id="cd00130">
    <property type="entry name" value="PAS"/>
    <property type="match status" value="1"/>
</dbReference>
<keyword evidence="1" id="KW-0472">Membrane</keyword>
<evidence type="ECO:0000313" key="6">
    <source>
        <dbReference type="EMBL" id="MBE9610144.1"/>
    </source>
</evidence>
<dbReference type="PROSITE" id="PS50885">
    <property type="entry name" value="HAMP"/>
    <property type="match status" value="1"/>
</dbReference>
<dbReference type="PANTHER" id="PTHR44757:SF4">
    <property type="entry name" value="DIGUANYLATE CYCLASE DGCE-RELATED"/>
    <property type="match status" value="1"/>
</dbReference>
<keyword evidence="1" id="KW-0812">Transmembrane</keyword>
<dbReference type="Pfam" id="PF17149">
    <property type="entry name" value="CHASE5"/>
    <property type="match status" value="1"/>
</dbReference>
<dbReference type="InterPro" id="IPR043128">
    <property type="entry name" value="Rev_trsase/Diguanyl_cyclase"/>
</dbReference>
<dbReference type="PROSITE" id="PS50113">
    <property type="entry name" value="PAC"/>
    <property type="match status" value="1"/>
</dbReference>
<dbReference type="Pfam" id="PF00563">
    <property type="entry name" value="EAL"/>
    <property type="match status" value="1"/>
</dbReference>
<dbReference type="SMART" id="SM00091">
    <property type="entry name" value="PAS"/>
    <property type="match status" value="1"/>
</dbReference>
<dbReference type="SUPFAM" id="SSF55785">
    <property type="entry name" value="PYP-like sensor domain (PAS domain)"/>
    <property type="match status" value="1"/>
</dbReference>
<dbReference type="Pfam" id="PF00990">
    <property type="entry name" value="GGDEF"/>
    <property type="match status" value="1"/>
</dbReference>
<evidence type="ECO:0000259" key="4">
    <source>
        <dbReference type="PROSITE" id="PS50885"/>
    </source>
</evidence>
<dbReference type="SUPFAM" id="SSF55073">
    <property type="entry name" value="Nucleotide cyclase"/>
    <property type="match status" value="1"/>
</dbReference>
<dbReference type="PROSITE" id="PS50883">
    <property type="entry name" value="EAL"/>
    <property type="match status" value="1"/>
</dbReference>
<feature type="domain" description="EAL" evidence="3">
    <location>
        <begin position="564"/>
        <end position="809"/>
    </location>
</feature>
<accession>A0A8J7KBE2</accession>
<dbReference type="NCBIfam" id="TIGR00254">
    <property type="entry name" value="GGDEF"/>
    <property type="match status" value="1"/>
</dbReference>
<comment type="caution">
    <text evidence="6">The sequence shown here is derived from an EMBL/GenBank/DDBJ whole genome shotgun (WGS) entry which is preliminary data.</text>
</comment>
<proteinExistence type="predicted"/>
<dbReference type="NCBIfam" id="TIGR00229">
    <property type="entry name" value="sensory_box"/>
    <property type="match status" value="1"/>
</dbReference>
<dbReference type="Gene3D" id="6.10.340.10">
    <property type="match status" value="1"/>
</dbReference>
<dbReference type="GO" id="GO:0007165">
    <property type="term" value="P:signal transduction"/>
    <property type="evidence" value="ECO:0007669"/>
    <property type="project" value="InterPro"/>
</dbReference>
<keyword evidence="7" id="KW-1185">Reference proteome</keyword>
<dbReference type="AlphaFoldDB" id="A0A8J7KBE2"/>
<feature type="domain" description="HAMP" evidence="4">
    <location>
        <begin position="188"/>
        <end position="245"/>
    </location>
</feature>
<dbReference type="RefSeq" id="WP_228098284.1">
    <property type="nucleotide sequence ID" value="NZ_JADFUA010000007.1"/>
</dbReference>
<dbReference type="CDD" id="cd01948">
    <property type="entry name" value="EAL"/>
    <property type="match status" value="1"/>
</dbReference>
<dbReference type="InterPro" id="IPR035919">
    <property type="entry name" value="EAL_sf"/>
</dbReference>
<feature type="transmembrane region" description="Helical" evidence="1">
    <location>
        <begin position="167"/>
        <end position="186"/>
    </location>
</feature>
<dbReference type="InterPro" id="IPR003660">
    <property type="entry name" value="HAMP_dom"/>
</dbReference>
<feature type="domain" description="PAC" evidence="2">
    <location>
        <begin position="335"/>
        <end position="387"/>
    </location>
</feature>
<dbReference type="InterPro" id="IPR013656">
    <property type="entry name" value="PAS_4"/>
</dbReference>
<dbReference type="PROSITE" id="PS50887">
    <property type="entry name" value="GGDEF"/>
    <property type="match status" value="1"/>
</dbReference>
<protein>
    <submittedName>
        <fullName evidence="6">EAL domain-containing protein</fullName>
    </submittedName>
</protein>
<evidence type="ECO:0000259" key="2">
    <source>
        <dbReference type="PROSITE" id="PS50113"/>
    </source>
</evidence>
<dbReference type="Gene3D" id="3.20.20.450">
    <property type="entry name" value="EAL domain"/>
    <property type="match status" value="1"/>
</dbReference>
<feature type="transmembrane region" description="Helical" evidence="1">
    <location>
        <begin position="27"/>
        <end position="48"/>
    </location>
</feature>
<dbReference type="EMBL" id="JADFUA010000007">
    <property type="protein sequence ID" value="MBE9610144.1"/>
    <property type="molecule type" value="Genomic_DNA"/>
</dbReference>
<dbReference type="SMART" id="SM00052">
    <property type="entry name" value="EAL"/>
    <property type="match status" value="1"/>
</dbReference>